<evidence type="ECO:0008006" key="3">
    <source>
        <dbReference type="Google" id="ProtNLM"/>
    </source>
</evidence>
<dbReference type="Proteomes" id="UP000263900">
    <property type="component" value="Chromosome"/>
</dbReference>
<sequence>MSSELEKYIRNNLDELDKKRPDDAVLGRILATMKTAEQEKPAATVRSMRLWKWAAACLLVTAGGIAAWYYNQQPQPTHAGTTNIPPIRPQPVPKTELVVQPPVTIPREHVARYKKTVVPVVKSSKTELLAGLSNMQSAASRINAVFAASRMKYNSKEVADALVQTLNNDPNANVRLAALDGLTRYHNEPSVRRKLVASLNNQQDPVVQINLIDLLAGMQEVSALSGLEKMANDENTNTIVRGVAWAGILQLRHR</sequence>
<accession>A0A3B7MNZ0</accession>
<evidence type="ECO:0000313" key="2">
    <source>
        <dbReference type="Proteomes" id="UP000263900"/>
    </source>
</evidence>
<dbReference type="Gene3D" id="1.25.10.10">
    <property type="entry name" value="Leucine-rich Repeat Variant"/>
    <property type="match status" value="1"/>
</dbReference>
<protein>
    <recommendedName>
        <fullName evidence="3">HEAT repeat domain-containing protein</fullName>
    </recommendedName>
</protein>
<dbReference type="AlphaFoldDB" id="A0A3B7MNZ0"/>
<proteinExistence type="predicted"/>
<dbReference type="KEGG" id="pseg:D3H65_12195"/>
<evidence type="ECO:0000313" key="1">
    <source>
        <dbReference type="EMBL" id="AXY74696.1"/>
    </source>
</evidence>
<gene>
    <name evidence="1" type="ORF">D3H65_12195</name>
</gene>
<organism evidence="1 2">
    <name type="scientific">Paraflavitalea soli</name>
    <dbReference type="NCBI Taxonomy" id="2315862"/>
    <lineage>
        <taxon>Bacteria</taxon>
        <taxon>Pseudomonadati</taxon>
        <taxon>Bacteroidota</taxon>
        <taxon>Chitinophagia</taxon>
        <taxon>Chitinophagales</taxon>
        <taxon>Chitinophagaceae</taxon>
        <taxon>Paraflavitalea</taxon>
    </lineage>
</organism>
<dbReference type="InterPro" id="IPR011989">
    <property type="entry name" value="ARM-like"/>
</dbReference>
<dbReference type="SUPFAM" id="SSF48371">
    <property type="entry name" value="ARM repeat"/>
    <property type="match status" value="1"/>
</dbReference>
<dbReference type="RefSeq" id="WP_119050581.1">
    <property type="nucleotide sequence ID" value="NZ_CP032157.1"/>
</dbReference>
<dbReference type="InterPro" id="IPR016024">
    <property type="entry name" value="ARM-type_fold"/>
</dbReference>
<dbReference type="Pfam" id="PF13646">
    <property type="entry name" value="HEAT_2"/>
    <property type="match status" value="1"/>
</dbReference>
<name>A0A3B7MNZ0_9BACT</name>
<reference evidence="1 2" key="1">
    <citation type="submission" date="2018-09" db="EMBL/GenBank/DDBJ databases">
        <title>Genome sequencing of strain 6GH32-13.</title>
        <authorList>
            <person name="Weon H.-Y."/>
            <person name="Heo J."/>
            <person name="Kwon S.-W."/>
        </authorList>
    </citation>
    <scope>NUCLEOTIDE SEQUENCE [LARGE SCALE GENOMIC DNA]</scope>
    <source>
        <strain evidence="1 2">5GH32-13</strain>
    </source>
</reference>
<dbReference type="OrthoDB" id="978644at2"/>
<dbReference type="EMBL" id="CP032157">
    <property type="protein sequence ID" value="AXY74696.1"/>
    <property type="molecule type" value="Genomic_DNA"/>
</dbReference>
<keyword evidence="2" id="KW-1185">Reference proteome</keyword>